<dbReference type="Proteomes" id="UP000232003">
    <property type="component" value="Chromosome"/>
</dbReference>
<dbReference type="InterPro" id="IPR013216">
    <property type="entry name" value="Methyltransf_11"/>
</dbReference>
<sequence>MSDKFNFQNLLLDEILAHYQRGLEAERLSKRTNPIELVRTQELLSRYLPPPPAVIFDVGGGSGIYACWLAQLGYKVHLIDPVSLHVEQARFGSQLQPNYPLASAEVGDARQLNQANNSVDAVLLFGPLYHLIERNERLAALHEANRVLKSGGLVFAVACSRFASLLDGLFRGWLDDPEFVEIVHRDLLEGQHRNPSNHPAYFTTAFFHHPDELKAEVEEVGLSCEKLLAIEGPGKLLQNFEEHWSEPSRRERLLQAIRWIETEPSTLGVSAHIMAIGKKVAV</sequence>
<evidence type="ECO:0000256" key="2">
    <source>
        <dbReference type="ARBA" id="ARBA00022679"/>
    </source>
</evidence>
<dbReference type="Pfam" id="PF08241">
    <property type="entry name" value="Methyltransf_11"/>
    <property type="match status" value="1"/>
</dbReference>
<dbReference type="AlphaFoldDB" id="A0A2K8T455"/>
<dbReference type="InterPro" id="IPR029063">
    <property type="entry name" value="SAM-dependent_MTases_sf"/>
</dbReference>
<organism evidence="5 6">
    <name type="scientific">Nostoc flagelliforme CCNUN1</name>
    <dbReference type="NCBI Taxonomy" id="2038116"/>
    <lineage>
        <taxon>Bacteria</taxon>
        <taxon>Bacillati</taxon>
        <taxon>Cyanobacteriota</taxon>
        <taxon>Cyanophyceae</taxon>
        <taxon>Nostocales</taxon>
        <taxon>Nostocaceae</taxon>
        <taxon>Nostoc</taxon>
    </lineage>
</organism>
<dbReference type="RefSeq" id="WP_100902439.1">
    <property type="nucleotide sequence ID" value="NZ_CAWNNC010000001.1"/>
</dbReference>
<gene>
    <name evidence="5" type="ORF">COO91_08528</name>
</gene>
<evidence type="ECO:0000259" key="4">
    <source>
        <dbReference type="Pfam" id="PF08241"/>
    </source>
</evidence>
<evidence type="ECO:0000313" key="6">
    <source>
        <dbReference type="Proteomes" id="UP000232003"/>
    </source>
</evidence>
<dbReference type="CDD" id="cd02440">
    <property type="entry name" value="AdoMet_MTases"/>
    <property type="match status" value="1"/>
</dbReference>
<dbReference type="SUPFAM" id="SSF53335">
    <property type="entry name" value="S-adenosyl-L-methionine-dependent methyltransferases"/>
    <property type="match status" value="1"/>
</dbReference>
<dbReference type="OrthoDB" id="9810615at2"/>
<evidence type="ECO:0000256" key="3">
    <source>
        <dbReference type="ARBA" id="ARBA00022691"/>
    </source>
</evidence>
<feature type="domain" description="Methyltransferase type 11" evidence="4">
    <location>
        <begin position="57"/>
        <end position="155"/>
    </location>
</feature>
<dbReference type="PANTHER" id="PTHR43464">
    <property type="entry name" value="METHYLTRANSFERASE"/>
    <property type="match status" value="1"/>
</dbReference>
<keyword evidence="1 5" id="KW-0489">Methyltransferase</keyword>
<keyword evidence="6" id="KW-1185">Reference proteome</keyword>
<keyword evidence="3" id="KW-0949">S-adenosyl-L-methionine</keyword>
<protein>
    <submittedName>
        <fullName evidence="5">Ubiqui/menaqui biosynthesis C-methylase UbiE</fullName>
    </submittedName>
</protein>
<evidence type="ECO:0000256" key="1">
    <source>
        <dbReference type="ARBA" id="ARBA00022603"/>
    </source>
</evidence>
<proteinExistence type="predicted"/>
<dbReference type="PANTHER" id="PTHR43464:SF19">
    <property type="entry name" value="UBIQUINONE BIOSYNTHESIS O-METHYLTRANSFERASE, MITOCHONDRIAL"/>
    <property type="match status" value="1"/>
</dbReference>
<dbReference type="GO" id="GO:0008757">
    <property type="term" value="F:S-adenosylmethionine-dependent methyltransferase activity"/>
    <property type="evidence" value="ECO:0007669"/>
    <property type="project" value="InterPro"/>
</dbReference>
<evidence type="ECO:0000313" key="5">
    <source>
        <dbReference type="EMBL" id="AUB42400.1"/>
    </source>
</evidence>
<dbReference type="KEGG" id="nfl:COO91_08528"/>
<dbReference type="Gene3D" id="3.40.50.150">
    <property type="entry name" value="Vaccinia Virus protein VP39"/>
    <property type="match status" value="1"/>
</dbReference>
<name>A0A2K8T455_9NOSO</name>
<dbReference type="GO" id="GO:0032259">
    <property type="term" value="P:methylation"/>
    <property type="evidence" value="ECO:0007669"/>
    <property type="project" value="UniProtKB-KW"/>
</dbReference>
<accession>A0A2K8T455</accession>
<reference evidence="5 6" key="1">
    <citation type="submission" date="2017-11" db="EMBL/GenBank/DDBJ databases">
        <title>Complete genome of a free-living desiccation-tolerant cyanobacterium and its photosynthetic adaptation to extreme terrestrial habitat.</title>
        <authorList>
            <person name="Shang J."/>
        </authorList>
    </citation>
    <scope>NUCLEOTIDE SEQUENCE [LARGE SCALE GENOMIC DNA]</scope>
    <source>
        <strain evidence="5 6">CCNUN1</strain>
    </source>
</reference>
<dbReference type="EMBL" id="CP024785">
    <property type="protein sequence ID" value="AUB42400.1"/>
    <property type="molecule type" value="Genomic_DNA"/>
</dbReference>
<keyword evidence="2" id="KW-0808">Transferase</keyword>